<sequence>MPNLFLSCEDTDRTLELPRPFVNHRLFYAFSPHECDTASGTLALALLPTQEHLLMRLVFSVSALPLQRPLTLLAVALLSACAAQETTHTGFLSHYEQLQPTKDNGRDLVYKTQPLSKYVAFMVDAPVYMPGPKSDKDVSEEDVTEIKTEFREAAIDAFSERFHYTTEPGPYVLRVKLAITGIDRPPYWFKVGKFYMVPPFANGGASSEAEVVDAVTGQRLAALATYRNADPLHGGVLGYFTRYGHAKSVLAGQAERLLALLPK</sequence>
<dbReference type="EMBL" id="CP022129">
    <property type="protein sequence ID" value="ASF45045.1"/>
    <property type="molecule type" value="Genomic_DNA"/>
</dbReference>
<organism evidence="1 2">
    <name type="scientific">Methylovulum psychrotolerans</name>
    <dbReference type="NCBI Taxonomy" id="1704499"/>
    <lineage>
        <taxon>Bacteria</taxon>
        <taxon>Pseudomonadati</taxon>
        <taxon>Pseudomonadota</taxon>
        <taxon>Gammaproteobacteria</taxon>
        <taxon>Methylococcales</taxon>
        <taxon>Methylococcaceae</taxon>
        <taxon>Methylovulum</taxon>
    </lineage>
</organism>
<dbReference type="Pfam" id="PF11769">
    <property type="entry name" value="DUF3313"/>
    <property type="match status" value="1"/>
</dbReference>
<dbReference type="Proteomes" id="UP000197019">
    <property type="component" value="Chromosome"/>
</dbReference>
<evidence type="ECO:0000313" key="2">
    <source>
        <dbReference type="Proteomes" id="UP000197019"/>
    </source>
</evidence>
<protein>
    <recommendedName>
        <fullName evidence="3">DUF3313 domain-containing protein</fullName>
    </recommendedName>
</protein>
<reference evidence="1 2" key="1">
    <citation type="submission" date="2017-06" db="EMBL/GenBank/DDBJ databases">
        <title>Genome Sequencing of the methanotroph Methylovulum psychrotolerants str. HV10-M2 isolated from a high-altitude environment.</title>
        <authorList>
            <person name="Mateos-Rivera A."/>
        </authorList>
    </citation>
    <scope>NUCLEOTIDE SEQUENCE [LARGE SCALE GENOMIC DNA]</scope>
    <source>
        <strain evidence="1 2">HV10_M2</strain>
    </source>
</reference>
<dbReference type="AlphaFoldDB" id="A0A1Z4BUQ5"/>
<evidence type="ECO:0008006" key="3">
    <source>
        <dbReference type="Google" id="ProtNLM"/>
    </source>
</evidence>
<gene>
    <name evidence="1" type="ORF">CEK71_02615</name>
</gene>
<dbReference type="KEGG" id="mpsy:CEK71_02615"/>
<proteinExistence type="predicted"/>
<keyword evidence="2" id="KW-1185">Reference proteome</keyword>
<dbReference type="InterPro" id="IPR021747">
    <property type="entry name" value="DUF3313"/>
</dbReference>
<name>A0A1Z4BUQ5_9GAMM</name>
<accession>A0A1Z4BUQ5</accession>
<evidence type="ECO:0000313" key="1">
    <source>
        <dbReference type="EMBL" id="ASF45045.1"/>
    </source>
</evidence>